<feature type="coiled-coil region" evidence="5">
    <location>
        <begin position="465"/>
        <end position="506"/>
    </location>
</feature>
<gene>
    <name evidence="11" type="ORF">DSLASN_04530</name>
</gene>
<evidence type="ECO:0000256" key="1">
    <source>
        <dbReference type="ARBA" id="ARBA00000085"/>
    </source>
</evidence>
<evidence type="ECO:0000313" key="11">
    <source>
        <dbReference type="EMBL" id="BCS94821.1"/>
    </source>
</evidence>
<dbReference type="InterPro" id="IPR000014">
    <property type="entry name" value="PAS"/>
</dbReference>
<dbReference type="InterPro" id="IPR001610">
    <property type="entry name" value="PAC"/>
</dbReference>
<dbReference type="InterPro" id="IPR036890">
    <property type="entry name" value="HATPase_C_sf"/>
</dbReference>
<dbReference type="CDD" id="cd00156">
    <property type="entry name" value="REC"/>
    <property type="match status" value="1"/>
</dbReference>
<dbReference type="InterPro" id="IPR011006">
    <property type="entry name" value="CheY-like_superfamily"/>
</dbReference>
<feature type="transmembrane region" description="Helical" evidence="6">
    <location>
        <begin position="139"/>
        <end position="165"/>
    </location>
</feature>
<dbReference type="NCBIfam" id="TIGR00229">
    <property type="entry name" value="sensory_box"/>
    <property type="match status" value="1"/>
</dbReference>
<dbReference type="SMART" id="SM00091">
    <property type="entry name" value="PAS"/>
    <property type="match status" value="1"/>
</dbReference>
<keyword evidence="12" id="KW-1185">Reference proteome</keyword>
<dbReference type="SMART" id="SM00387">
    <property type="entry name" value="HATPase_c"/>
    <property type="match status" value="1"/>
</dbReference>
<sequence length="1008" mass="114110">MAGGCRVGTAMGRTIMKDAQLIYILPAALTLFTGLFLAGISLLKGRFRTENFLFALICLLWSLNAVFYFVQQLVPMEMAVGFERLHHALYVWIPLAHLHFLYRWLDLRNARVERLTLGVSLILFAFSLTPWYVEGVHTYSWGVVSDVGPLFYASLVFFSVMAVYLTRICMRRMALALSVDERRTLCVVTSSLVASAVLAALNVLPFKGVPLYTPGNYIFLPMLGLAYAVFRYRMLNIATILHLSLVWAVVSSLILVPNLVVLYYLRPSFSSLGSPTLFLFFLCWFYLNYRYSRTIQPVIDRIFSRQRFDLKKVESHFSENILLLRRTDEMINEFRRTVAVTLRIRGIVFFTRKGEGFLEEQTGRALELSESTHRWLSLLQVPLDRREVERRAKTREVRREVVALLEQCGCAYIVSLSRYGELLGLVLFPEKGNHSRITLREERFISRIKEFVSIALYNSTVYQNLSRLQEELSRHTDALVDEAAERKRAQEVAEQSENRYRFLAENVMDTIGILSIDPLVFTYLSPSVVKHLGYEEQELIGEDARTVLTRYSEREIRSLLSHALAAPRGHYKDAFIYETELRRKDGSRVWSEISARFLRDKEEKAREILLVSRDITERRHLEREREGLQHKLRQAQKMESIGVLAGGIAHDFNNILMAVMGYTQLALMYISDDNPKARDKIMQIDKAGQRARDLVAQILAFSRQNEQKREPCYLRELVQDTAGFLSASLPSNIGVRFTAGKGTLRVVADSVQIHQIIINLATNAFHAIGEEGGEIRIHADEVMVDEARALELHLPEGLYVRLSVADTGHGVDPEIATRIFEPYYTTKEVGKGTGMGLAVVHGIVLNHGGAVSLESERGEGATFHVYLPSVSLSDNGKEGQEALDRLEAKGTVLLVDEEEIFIDLAREVLGRLGYQVEAFTDGQKALEVFVQWPNKYVAVVMDLFIAGVSSVAMLQSIRAQAPGMTLVVTSGRPEDQVRSILKGLDVSGILMKPFTLKELAEILDRAIA</sequence>
<dbReference type="SMART" id="SM00388">
    <property type="entry name" value="HisKA"/>
    <property type="match status" value="1"/>
</dbReference>
<dbReference type="SMART" id="SM00086">
    <property type="entry name" value="PAC"/>
    <property type="match status" value="1"/>
</dbReference>
<evidence type="ECO:0000259" key="8">
    <source>
        <dbReference type="PROSITE" id="PS50110"/>
    </source>
</evidence>
<feature type="transmembrane region" description="Helical" evidence="6">
    <location>
        <begin position="185"/>
        <end position="205"/>
    </location>
</feature>
<dbReference type="PROSITE" id="PS50110">
    <property type="entry name" value="RESPONSE_REGULATORY"/>
    <property type="match status" value="1"/>
</dbReference>
<dbReference type="InterPro" id="IPR003661">
    <property type="entry name" value="HisK_dim/P_dom"/>
</dbReference>
<keyword evidence="3 4" id="KW-0597">Phosphoprotein</keyword>
<dbReference type="Proteomes" id="UP001320148">
    <property type="component" value="Chromosome"/>
</dbReference>
<dbReference type="Gene3D" id="3.40.50.2300">
    <property type="match status" value="1"/>
</dbReference>
<dbReference type="PROSITE" id="PS50113">
    <property type="entry name" value="PAC"/>
    <property type="match status" value="1"/>
</dbReference>
<dbReference type="InterPro" id="IPR004358">
    <property type="entry name" value="Sig_transdc_His_kin-like_C"/>
</dbReference>
<evidence type="ECO:0000259" key="7">
    <source>
        <dbReference type="PROSITE" id="PS50109"/>
    </source>
</evidence>
<dbReference type="PRINTS" id="PR00344">
    <property type="entry name" value="BCTRLSENSOR"/>
</dbReference>
<evidence type="ECO:0000259" key="10">
    <source>
        <dbReference type="PROSITE" id="PS50113"/>
    </source>
</evidence>
<evidence type="ECO:0000256" key="4">
    <source>
        <dbReference type="PROSITE-ProRule" id="PRU00169"/>
    </source>
</evidence>
<evidence type="ECO:0000256" key="5">
    <source>
        <dbReference type="SAM" id="Coils"/>
    </source>
</evidence>
<evidence type="ECO:0000313" key="12">
    <source>
        <dbReference type="Proteomes" id="UP001320148"/>
    </source>
</evidence>
<dbReference type="Gene3D" id="3.30.565.10">
    <property type="entry name" value="Histidine kinase-like ATPase, C-terminal domain"/>
    <property type="match status" value="1"/>
</dbReference>
<dbReference type="SUPFAM" id="SSF52172">
    <property type="entry name" value="CheY-like"/>
    <property type="match status" value="1"/>
</dbReference>
<dbReference type="PANTHER" id="PTHR43065:SF42">
    <property type="entry name" value="TWO-COMPONENT SENSOR PPRA"/>
    <property type="match status" value="1"/>
</dbReference>
<dbReference type="Pfam" id="PF00512">
    <property type="entry name" value="HisKA"/>
    <property type="match status" value="1"/>
</dbReference>
<dbReference type="SUPFAM" id="SSF55785">
    <property type="entry name" value="PYP-like sensor domain (PAS domain)"/>
    <property type="match status" value="1"/>
</dbReference>
<dbReference type="InterPro" id="IPR003594">
    <property type="entry name" value="HATPase_dom"/>
</dbReference>
<feature type="domain" description="Response regulatory" evidence="8">
    <location>
        <begin position="891"/>
        <end position="1007"/>
    </location>
</feature>
<dbReference type="SUPFAM" id="SSF47384">
    <property type="entry name" value="Homodimeric domain of signal transducing histidine kinase"/>
    <property type="match status" value="1"/>
</dbReference>
<dbReference type="Pfam" id="PF13426">
    <property type="entry name" value="PAS_9"/>
    <property type="match status" value="1"/>
</dbReference>
<evidence type="ECO:0000256" key="3">
    <source>
        <dbReference type="ARBA" id="ARBA00022553"/>
    </source>
</evidence>
<dbReference type="EC" id="2.7.13.3" evidence="2"/>
<feature type="transmembrane region" description="Helical" evidence="6">
    <location>
        <begin position="21"/>
        <end position="40"/>
    </location>
</feature>
<dbReference type="InterPro" id="IPR001789">
    <property type="entry name" value="Sig_transdc_resp-reg_receiver"/>
</dbReference>
<keyword evidence="6" id="KW-0472">Membrane</keyword>
<keyword evidence="6" id="KW-0812">Transmembrane</keyword>
<feature type="transmembrane region" description="Helical" evidence="6">
    <location>
        <begin position="52"/>
        <end position="70"/>
    </location>
</feature>
<feature type="domain" description="PAS" evidence="9">
    <location>
        <begin position="496"/>
        <end position="567"/>
    </location>
</feature>
<dbReference type="Pfam" id="PF00072">
    <property type="entry name" value="Response_reg"/>
    <property type="match status" value="1"/>
</dbReference>
<dbReference type="SMART" id="SM00448">
    <property type="entry name" value="REC"/>
    <property type="match status" value="1"/>
</dbReference>
<dbReference type="Gene3D" id="1.10.287.130">
    <property type="match status" value="1"/>
</dbReference>
<dbReference type="Pfam" id="PF02518">
    <property type="entry name" value="HATPase_c"/>
    <property type="match status" value="1"/>
</dbReference>
<name>A0ABM7PAZ2_9BACT</name>
<dbReference type="CDD" id="cd00082">
    <property type="entry name" value="HisKA"/>
    <property type="match status" value="1"/>
</dbReference>
<proteinExistence type="predicted"/>
<protein>
    <recommendedName>
        <fullName evidence="2">histidine kinase</fullName>
        <ecNumber evidence="2">2.7.13.3</ecNumber>
    </recommendedName>
</protein>
<feature type="transmembrane region" description="Helical" evidence="6">
    <location>
        <begin position="242"/>
        <end position="265"/>
    </location>
</feature>
<dbReference type="Gene3D" id="3.30.450.20">
    <property type="entry name" value="PAS domain"/>
    <property type="match status" value="1"/>
</dbReference>
<dbReference type="PROSITE" id="PS50109">
    <property type="entry name" value="HIS_KIN"/>
    <property type="match status" value="1"/>
</dbReference>
<dbReference type="InterPro" id="IPR005467">
    <property type="entry name" value="His_kinase_dom"/>
</dbReference>
<keyword evidence="6" id="KW-1133">Transmembrane helix</keyword>
<accession>A0ABM7PAZ2</accession>
<reference evidence="11 12" key="1">
    <citation type="submission" date="2021-02" db="EMBL/GenBank/DDBJ databases">
        <title>Complete genome of Desulfoluna sp. strain ASN36.</title>
        <authorList>
            <person name="Takahashi A."/>
            <person name="Kojima H."/>
            <person name="Fukui M."/>
        </authorList>
    </citation>
    <scope>NUCLEOTIDE SEQUENCE [LARGE SCALE GENOMIC DNA]</scope>
    <source>
        <strain evidence="11 12">ASN36</strain>
    </source>
</reference>
<evidence type="ECO:0000259" key="9">
    <source>
        <dbReference type="PROSITE" id="PS50112"/>
    </source>
</evidence>
<dbReference type="SUPFAM" id="SSF55874">
    <property type="entry name" value="ATPase domain of HSP90 chaperone/DNA topoisomerase II/histidine kinase"/>
    <property type="match status" value="1"/>
</dbReference>
<feature type="domain" description="PAC" evidence="10">
    <location>
        <begin position="575"/>
        <end position="627"/>
    </location>
</feature>
<evidence type="ECO:0000256" key="2">
    <source>
        <dbReference type="ARBA" id="ARBA00012438"/>
    </source>
</evidence>
<organism evidence="11 12">
    <name type="scientific">Desulfoluna limicola</name>
    <dbReference type="NCBI Taxonomy" id="2810562"/>
    <lineage>
        <taxon>Bacteria</taxon>
        <taxon>Pseudomonadati</taxon>
        <taxon>Thermodesulfobacteriota</taxon>
        <taxon>Desulfobacteria</taxon>
        <taxon>Desulfobacterales</taxon>
        <taxon>Desulfolunaceae</taxon>
        <taxon>Desulfoluna</taxon>
    </lineage>
</organism>
<dbReference type="InterPro" id="IPR000700">
    <property type="entry name" value="PAS-assoc_C"/>
</dbReference>
<dbReference type="InterPro" id="IPR036097">
    <property type="entry name" value="HisK_dim/P_sf"/>
</dbReference>
<feature type="transmembrane region" description="Helical" evidence="6">
    <location>
        <begin position="211"/>
        <end position="230"/>
    </location>
</feature>
<dbReference type="PROSITE" id="PS50112">
    <property type="entry name" value="PAS"/>
    <property type="match status" value="1"/>
</dbReference>
<keyword evidence="5" id="KW-0175">Coiled coil</keyword>
<dbReference type="PANTHER" id="PTHR43065">
    <property type="entry name" value="SENSOR HISTIDINE KINASE"/>
    <property type="match status" value="1"/>
</dbReference>
<evidence type="ECO:0000256" key="6">
    <source>
        <dbReference type="SAM" id="Phobius"/>
    </source>
</evidence>
<feature type="domain" description="Histidine kinase" evidence="7">
    <location>
        <begin position="647"/>
        <end position="871"/>
    </location>
</feature>
<feature type="transmembrane region" description="Helical" evidence="6">
    <location>
        <begin position="114"/>
        <end position="133"/>
    </location>
</feature>
<dbReference type="CDD" id="cd00130">
    <property type="entry name" value="PAS"/>
    <property type="match status" value="1"/>
</dbReference>
<dbReference type="InterPro" id="IPR035965">
    <property type="entry name" value="PAS-like_dom_sf"/>
</dbReference>
<comment type="catalytic activity">
    <reaction evidence="1">
        <text>ATP + protein L-histidine = ADP + protein N-phospho-L-histidine.</text>
        <dbReference type="EC" id="2.7.13.3"/>
    </reaction>
</comment>
<feature type="modified residue" description="4-aspartylphosphate" evidence="4">
    <location>
        <position position="942"/>
    </location>
</feature>
<dbReference type="EMBL" id="AP024488">
    <property type="protein sequence ID" value="BCS94821.1"/>
    <property type="molecule type" value="Genomic_DNA"/>
</dbReference>